<dbReference type="GO" id="GO:0006886">
    <property type="term" value="P:intracellular protein transport"/>
    <property type="evidence" value="ECO:0007669"/>
    <property type="project" value="UniProtKB-UniRule"/>
</dbReference>
<protein>
    <recommendedName>
        <fullName evidence="6">Pep3/Vps18 RING C-terminal domain-containing protein</fullName>
    </recommendedName>
</protein>
<reference evidence="7 8" key="1">
    <citation type="journal article" date="2015" name="Genome Biol. Evol.">
        <title>Comparative Genomics of a Bacterivorous Green Alga Reveals Evolutionary Causalities and Consequences of Phago-Mixotrophic Mode of Nutrition.</title>
        <authorList>
            <person name="Burns J.A."/>
            <person name="Paasch A."/>
            <person name="Narechania A."/>
            <person name="Kim E."/>
        </authorList>
    </citation>
    <scope>NUCLEOTIDE SEQUENCE [LARGE SCALE GENOMIC DNA]</scope>
    <source>
        <strain evidence="7 8">PLY_AMNH</strain>
    </source>
</reference>
<dbReference type="GO" id="GO:0005768">
    <property type="term" value="C:endosome"/>
    <property type="evidence" value="ECO:0007669"/>
    <property type="project" value="TreeGrafter"/>
</dbReference>
<dbReference type="EMBL" id="LGRX02032580">
    <property type="protein sequence ID" value="KAK3243890.1"/>
    <property type="molecule type" value="Genomic_DNA"/>
</dbReference>
<evidence type="ECO:0000256" key="5">
    <source>
        <dbReference type="SAM" id="Coils"/>
    </source>
</evidence>
<evidence type="ECO:0000313" key="8">
    <source>
        <dbReference type="Proteomes" id="UP001190700"/>
    </source>
</evidence>
<keyword evidence="5" id="KW-0175">Coiled coil</keyword>
<dbReference type="InterPro" id="IPR000547">
    <property type="entry name" value="Clathrin_H-chain/VPS_repeat"/>
</dbReference>
<dbReference type="Proteomes" id="UP001190700">
    <property type="component" value="Unassembled WGS sequence"/>
</dbReference>
<evidence type="ECO:0000313" key="7">
    <source>
        <dbReference type="EMBL" id="KAK3243890.1"/>
    </source>
</evidence>
<feature type="domain" description="Pep3/Vps18 RING C-terminal" evidence="6">
    <location>
        <begin position="336"/>
        <end position="384"/>
    </location>
</feature>
<dbReference type="AlphaFoldDB" id="A0AAE0BY06"/>
<dbReference type="PANTHER" id="PTHR23323">
    <property type="entry name" value="VACUOLAR PROTEIN SORTING-ASSOCIATED PROTEIN"/>
    <property type="match status" value="1"/>
</dbReference>
<organism evidence="7 8">
    <name type="scientific">Cymbomonas tetramitiformis</name>
    <dbReference type="NCBI Taxonomy" id="36881"/>
    <lineage>
        <taxon>Eukaryota</taxon>
        <taxon>Viridiplantae</taxon>
        <taxon>Chlorophyta</taxon>
        <taxon>Pyramimonadophyceae</taxon>
        <taxon>Pyramimonadales</taxon>
        <taxon>Pyramimonadaceae</taxon>
        <taxon>Cymbomonas</taxon>
    </lineage>
</organism>
<keyword evidence="2" id="KW-0863">Zinc-finger</keyword>
<dbReference type="GO" id="GO:0048284">
    <property type="term" value="P:organelle fusion"/>
    <property type="evidence" value="ECO:0007669"/>
    <property type="project" value="TreeGrafter"/>
</dbReference>
<feature type="coiled-coil region" evidence="5">
    <location>
        <begin position="259"/>
        <end position="293"/>
    </location>
</feature>
<dbReference type="PROSITE" id="PS50236">
    <property type="entry name" value="CHCR"/>
    <property type="match status" value="1"/>
</dbReference>
<dbReference type="GO" id="GO:0007032">
    <property type="term" value="P:endosome organization"/>
    <property type="evidence" value="ECO:0007669"/>
    <property type="project" value="TreeGrafter"/>
</dbReference>
<proteinExistence type="predicted"/>
<dbReference type="GO" id="GO:0008270">
    <property type="term" value="F:zinc ion binding"/>
    <property type="evidence" value="ECO:0007669"/>
    <property type="project" value="UniProtKB-KW"/>
</dbReference>
<dbReference type="InterPro" id="IPR058919">
    <property type="entry name" value="Pep3/Vps18_RING_C"/>
</dbReference>
<keyword evidence="1" id="KW-0479">Metal-binding</keyword>
<evidence type="ECO:0000256" key="2">
    <source>
        <dbReference type="ARBA" id="ARBA00022771"/>
    </source>
</evidence>
<evidence type="ECO:0000256" key="3">
    <source>
        <dbReference type="ARBA" id="ARBA00022833"/>
    </source>
</evidence>
<evidence type="ECO:0000256" key="1">
    <source>
        <dbReference type="ARBA" id="ARBA00022723"/>
    </source>
</evidence>
<comment type="caution">
    <text evidence="7">The sequence shown here is derived from an EMBL/GenBank/DDBJ whole genome shotgun (WGS) entry which is preliminary data.</text>
</comment>
<keyword evidence="3" id="KW-0862">Zinc</keyword>
<keyword evidence="8" id="KW-1185">Reference proteome</keyword>
<dbReference type="PANTHER" id="PTHR23323:SF26">
    <property type="entry name" value="VACUOLAR PROTEIN SORTING-ASSOCIATED PROTEIN 18 HOMOLOG"/>
    <property type="match status" value="1"/>
</dbReference>
<dbReference type="GO" id="GO:0006904">
    <property type="term" value="P:vesicle docking involved in exocytosis"/>
    <property type="evidence" value="ECO:0007669"/>
    <property type="project" value="TreeGrafter"/>
</dbReference>
<dbReference type="GO" id="GO:0030674">
    <property type="term" value="F:protein-macromolecule adaptor activity"/>
    <property type="evidence" value="ECO:0007669"/>
    <property type="project" value="TreeGrafter"/>
</dbReference>
<feature type="non-terminal residue" evidence="7">
    <location>
        <position position="1"/>
    </location>
</feature>
<dbReference type="GO" id="GO:0030897">
    <property type="term" value="C:HOPS complex"/>
    <property type="evidence" value="ECO:0007669"/>
    <property type="project" value="TreeGrafter"/>
</dbReference>
<evidence type="ECO:0000256" key="4">
    <source>
        <dbReference type="PROSITE-ProRule" id="PRU01006"/>
    </source>
</evidence>
<name>A0AAE0BY06_9CHLO</name>
<dbReference type="GO" id="GO:0007033">
    <property type="term" value="P:vacuole organization"/>
    <property type="evidence" value="ECO:0007669"/>
    <property type="project" value="TreeGrafter"/>
</dbReference>
<feature type="repeat" description="CHCR" evidence="4">
    <location>
        <begin position="47"/>
        <end position="216"/>
    </location>
</feature>
<sequence>VIAQHIRNGEPVRALGVLRRPRLPVELHYKFAPDLMAVLPAETVDSWIALGGQLQPRRLIPALMRYNTASTPSASARAQQGRAEAIRYLEHCVKTLLPEDDGAQSVYNLLLMLHTQSADEGPLLTFLHKAMDMEGEPLYDVKYALRLALGARRHRSCVHLYCMLHMYEEAVALALHVDIDLAKQVAEKPDDDAVLRKKLWLRVARHVVEQDSGKGEGKTELLGSNIRKAIKFLQETDGLLKIEDILPFFPDFVLIDDFKEAICTSLEEYNRQIEELKTEMATATLSADNIRRDISALSQRYVVVDTETSCCSCQLGILQSPPSNTASSHAATGMSAFYLFPCTHAFHASCLLMDISRKVSASQRDRIAELQRNVTAATEESAQQAAGGTVGVIASAGGVTGATGGAPPTADGAEDLEQSNPAAVLEAARLKLDEAVASECPLCGDLMIRSITAPFITAEEDEARLAASWAIR</sequence>
<dbReference type="Pfam" id="PF26148">
    <property type="entry name" value="VPS18_RING_C"/>
    <property type="match status" value="1"/>
</dbReference>
<evidence type="ECO:0000259" key="6">
    <source>
        <dbReference type="Pfam" id="PF26148"/>
    </source>
</evidence>
<gene>
    <name evidence="7" type="ORF">CYMTET_46480</name>
</gene>
<accession>A0AAE0BY06</accession>